<protein>
    <submittedName>
        <fullName evidence="1">Uncharacterized protein</fullName>
    </submittedName>
</protein>
<dbReference type="EMBL" id="FLUV01001924">
    <property type="protein sequence ID" value="SBW25593.1"/>
    <property type="molecule type" value="Genomic_DNA"/>
</dbReference>
<dbReference type="Proteomes" id="UP000199013">
    <property type="component" value="Unassembled WGS sequence"/>
</dbReference>
<organism evidence="1 2">
    <name type="scientific">Candidatus Protofrankia californiensis</name>
    <dbReference type="NCBI Taxonomy" id="1839754"/>
    <lineage>
        <taxon>Bacteria</taxon>
        <taxon>Bacillati</taxon>
        <taxon>Actinomycetota</taxon>
        <taxon>Actinomycetes</taxon>
        <taxon>Frankiales</taxon>
        <taxon>Frankiaceae</taxon>
        <taxon>Protofrankia</taxon>
    </lineage>
</organism>
<dbReference type="AlphaFoldDB" id="A0A1C3P6Y6"/>
<gene>
    <name evidence="1" type="ORF">FDG2_4605</name>
</gene>
<proteinExistence type="predicted"/>
<evidence type="ECO:0000313" key="2">
    <source>
        <dbReference type="Proteomes" id="UP000199013"/>
    </source>
</evidence>
<name>A0A1C3P6Y6_9ACTN</name>
<sequence>MKVLASRRRDSDDIRFLVKHLGLTTVDQILALCADVFPDDKLDI</sequence>
<accession>A0A1C3P6Y6</accession>
<evidence type="ECO:0000313" key="1">
    <source>
        <dbReference type="EMBL" id="SBW25593.1"/>
    </source>
</evidence>
<keyword evidence="2" id="KW-1185">Reference proteome</keyword>
<reference evidence="2" key="1">
    <citation type="submission" date="2016-02" db="EMBL/GenBank/DDBJ databases">
        <authorList>
            <person name="Wibberg D."/>
        </authorList>
    </citation>
    <scope>NUCLEOTIDE SEQUENCE [LARGE SCALE GENOMIC DNA]</scope>
</reference>